<reference evidence="1 2" key="1">
    <citation type="journal article" date="2024" name="J Genomics">
        <title>Draft genome sequencing and assembly of Favolaschia claudopus CIRM-BRFM 2984 isolated from oak limbs.</title>
        <authorList>
            <person name="Navarro D."/>
            <person name="Drula E."/>
            <person name="Chaduli D."/>
            <person name="Cazenave R."/>
            <person name="Ahrendt S."/>
            <person name="Wang J."/>
            <person name="Lipzen A."/>
            <person name="Daum C."/>
            <person name="Barry K."/>
            <person name="Grigoriev I.V."/>
            <person name="Favel A."/>
            <person name="Rosso M.N."/>
            <person name="Martin F."/>
        </authorList>
    </citation>
    <scope>NUCLEOTIDE SEQUENCE [LARGE SCALE GENOMIC DNA]</scope>
    <source>
        <strain evidence="1 2">CIRM-BRFM 2984</strain>
    </source>
</reference>
<keyword evidence="2" id="KW-1185">Reference proteome</keyword>
<accession>A0AAW0BAI1</accession>
<evidence type="ECO:0000313" key="2">
    <source>
        <dbReference type="Proteomes" id="UP001362999"/>
    </source>
</evidence>
<sequence>MYYAGIPILGPLLTISSVPNQTRLERRRSIQVGGPLHYLQTPPRGMLPTETDIRCVGAEPAAQIFTGSIFGSSTSPENFLLNHTGSSSSNLIQHDLSARFMRMISAGDIDPYEFIASNARRWAPRSGSLTGAPQRLES</sequence>
<name>A0AAW0BAI1_9AGAR</name>
<organism evidence="1 2">
    <name type="scientific">Favolaschia claudopus</name>
    <dbReference type="NCBI Taxonomy" id="2862362"/>
    <lineage>
        <taxon>Eukaryota</taxon>
        <taxon>Fungi</taxon>
        <taxon>Dikarya</taxon>
        <taxon>Basidiomycota</taxon>
        <taxon>Agaricomycotina</taxon>
        <taxon>Agaricomycetes</taxon>
        <taxon>Agaricomycetidae</taxon>
        <taxon>Agaricales</taxon>
        <taxon>Marasmiineae</taxon>
        <taxon>Mycenaceae</taxon>
        <taxon>Favolaschia</taxon>
    </lineage>
</organism>
<proteinExistence type="predicted"/>
<protein>
    <submittedName>
        <fullName evidence="1">Uncharacterized protein</fullName>
    </submittedName>
</protein>
<evidence type="ECO:0000313" key="1">
    <source>
        <dbReference type="EMBL" id="KAK7022563.1"/>
    </source>
</evidence>
<dbReference type="AlphaFoldDB" id="A0AAW0BAI1"/>
<comment type="caution">
    <text evidence="1">The sequence shown here is derived from an EMBL/GenBank/DDBJ whole genome shotgun (WGS) entry which is preliminary data.</text>
</comment>
<dbReference type="Proteomes" id="UP001362999">
    <property type="component" value="Unassembled WGS sequence"/>
</dbReference>
<dbReference type="EMBL" id="JAWWNJ010000037">
    <property type="protein sequence ID" value="KAK7022563.1"/>
    <property type="molecule type" value="Genomic_DNA"/>
</dbReference>
<gene>
    <name evidence="1" type="ORF">R3P38DRAFT_3195954</name>
</gene>